<feature type="domain" description="Reverse transcriptase" evidence="1">
    <location>
        <begin position="237"/>
        <end position="364"/>
    </location>
</feature>
<protein>
    <submittedName>
        <fullName evidence="3">Uncharacterized protein LOC125385617</fullName>
    </submittedName>
</protein>
<dbReference type="PANTHER" id="PTHR47331">
    <property type="entry name" value="PHD-TYPE DOMAIN-CONTAINING PROTEIN"/>
    <property type="match status" value="1"/>
</dbReference>
<organism evidence="2 3">
    <name type="scientific">Bombus terrestris</name>
    <name type="common">Buff-tailed bumblebee</name>
    <name type="synonym">Apis terrestris</name>
    <dbReference type="NCBI Taxonomy" id="30195"/>
    <lineage>
        <taxon>Eukaryota</taxon>
        <taxon>Metazoa</taxon>
        <taxon>Ecdysozoa</taxon>
        <taxon>Arthropoda</taxon>
        <taxon>Hexapoda</taxon>
        <taxon>Insecta</taxon>
        <taxon>Pterygota</taxon>
        <taxon>Neoptera</taxon>
        <taxon>Endopterygota</taxon>
        <taxon>Hymenoptera</taxon>
        <taxon>Apocrita</taxon>
        <taxon>Aculeata</taxon>
        <taxon>Apoidea</taxon>
        <taxon>Anthophila</taxon>
        <taxon>Apidae</taxon>
        <taxon>Bombus</taxon>
        <taxon>Bombus</taxon>
    </lineage>
</organism>
<dbReference type="KEGG" id="bter:125385617"/>
<dbReference type="InterPro" id="IPR008042">
    <property type="entry name" value="Retrotrans_Pao"/>
</dbReference>
<dbReference type="OrthoDB" id="5920040at2759"/>
<gene>
    <name evidence="3" type="primary">LOC125385617</name>
</gene>
<keyword evidence="2" id="KW-1185">Reference proteome</keyword>
<dbReference type="InterPro" id="IPR043502">
    <property type="entry name" value="DNA/RNA_pol_sf"/>
</dbReference>
<dbReference type="AlphaFoldDB" id="A0A9C6VXZ2"/>
<dbReference type="SUPFAM" id="SSF56672">
    <property type="entry name" value="DNA/RNA polymerases"/>
    <property type="match status" value="1"/>
</dbReference>
<dbReference type="Gene3D" id="3.10.10.10">
    <property type="entry name" value="HIV Type 1 Reverse Transcriptase, subunit A, domain 1"/>
    <property type="match status" value="1"/>
</dbReference>
<accession>A0A9C6VXZ2</accession>
<evidence type="ECO:0000313" key="2">
    <source>
        <dbReference type="Proteomes" id="UP000835206"/>
    </source>
</evidence>
<reference evidence="3" key="1">
    <citation type="submission" date="2025-08" db="UniProtKB">
        <authorList>
            <consortium name="RefSeq"/>
        </authorList>
    </citation>
    <scope>IDENTIFICATION</scope>
</reference>
<dbReference type="RefSeq" id="XP_048264420.1">
    <property type="nucleotide sequence ID" value="XM_048408463.1"/>
</dbReference>
<dbReference type="Proteomes" id="UP000835206">
    <property type="component" value="Chromosome 9"/>
</dbReference>
<evidence type="ECO:0000313" key="3">
    <source>
        <dbReference type="RefSeq" id="XP_048264420.1"/>
    </source>
</evidence>
<dbReference type="Pfam" id="PF05380">
    <property type="entry name" value="Peptidase_A17"/>
    <property type="match status" value="1"/>
</dbReference>
<proteinExistence type="predicted"/>
<dbReference type="GO" id="GO:0071897">
    <property type="term" value="P:DNA biosynthetic process"/>
    <property type="evidence" value="ECO:0007669"/>
    <property type="project" value="UniProtKB-ARBA"/>
</dbReference>
<dbReference type="CDD" id="cd01644">
    <property type="entry name" value="RT_pepA17"/>
    <property type="match status" value="1"/>
</dbReference>
<dbReference type="Pfam" id="PF00078">
    <property type="entry name" value="RVT_1"/>
    <property type="match status" value="1"/>
</dbReference>
<sequence length="806" mass="91831">MRHWELMRGYPEIEKETPEAIEDLMETISVNLKALERLGQSIKIPQSIDTELCLQKTRFGWVIGGSPSTQSGTHSFHITTADLQTDLSRFWEIDEGPSTTHLSESELQCEEHFRNHVRRNKEGRYIVALPFNEKLPTLGTSKSVAMSRLAALSRRFQRDKQFEAAYNTVIQEYLDLGHMTKIPHTQPSNNGYYLPHHGVIKESSNTTKLRVVFDGSAISTTGVSLNDTLHTGPKLQEDLVEILLRFRSHQYVLTGDIEKMYRQILVRPDDRKYQLILWRNSNGEIDTYQLNTVTFGLSAAPYLALRCLKQLAEDEGDRFPRASSVVQRDFYVDDALTGADTKEELIAVRHELTDLLRSGGLNIREWASNDKDILRGLSEKDTNRTLQLGLLAPVIVRAKILLQRVWALKLDWDESLPSELHTEWDRYYTQLPLLSDTRFPRKMVVKAATQIELHGFCDASEKAYGACIYLRSRSSDGRIETQLLTARSKVAPLKSLTIPRLELSGALLLTSLMSMVKTSLTIDVSRIVYWTDSTIVLQWIKSSPHTLKTFVANRVAEIQAKTNIADWRHVSTDDNPADLISRGQAPKEFLRPNIWKHGPEWLKQQPENWPIWILTPSGDIPEQKKTICLTTNNNDNPLLHRYSSWTRLIRVVAWCLRWKHKQHLAAHLTTDELTRAHNRVIKIIQSGHFATEIRTLQKDRSRDVGGKLQPLNPFLDEDGILRVGGRLTSSSIPFNQKHPIILPKASITELIIDQEHRKNHHTGTQATLYADSSIRAAIKLAAHPPDQTAVLEQMASRVPQRANPPQ</sequence>
<evidence type="ECO:0000259" key="1">
    <source>
        <dbReference type="Pfam" id="PF00078"/>
    </source>
</evidence>
<name>A0A9C6VXZ2_BOMTE</name>
<dbReference type="InterPro" id="IPR043128">
    <property type="entry name" value="Rev_trsase/Diguanyl_cyclase"/>
</dbReference>
<dbReference type="InterPro" id="IPR000477">
    <property type="entry name" value="RT_dom"/>
</dbReference>
<dbReference type="Gene3D" id="3.30.70.270">
    <property type="match status" value="1"/>
</dbReference>
<dbReference type="GeneID" id="125385617"/>